<dbReference type="PANTHER" id="PTHR34311">
    <property type="entry name" value="PROTEIN CBG21698-RELATED"/>
    <property type="match status" value="1"/>
</dbReference>
<reference evidence="2" key="1">
    <citation type="journal article" date="2013" name="Genetics">
        <title>The draft genome and transcriptome of Panagrellus redivivus are shaped by the harsh demands of a free-living lifestyle.</title>
        <authorList>
            <person name="Srinivasan J."/>
            <person name="Dillman A.R."/>
            <person name="Macchietto M.G."/>
            <person name="Heikkinen L."/>
            <person name="Lakso M."/>
            <person name="Fracchia K.M."/>
            <person name="Antoshechkin I."/>
            <person name="Mortazavi A."/>
            <person name="Wong G."/>
            <person name="Sternberg P.W."/>
        </authorList>
    </citation>
    <scope>NUCLEOTIDE SEQUENCE [LARGE SCALE GENOMIC DNA]</scope>
    <source>
        <strain evidence="2">MT8872</strain>
    </source>
</reference>
<evidence type="ECO:0000313" key="2">
    <source>
        <dbReference type="Proteomes" id="UP000492821"/>
    </source>
</evidence>
<feature type="signal peptide" evidence="1">
    <location>
        <begin position="1"/>
        <end position="20"/>
    </location>
</feature>
<dbReference type="AlphaFoldDB" id="A0A7E4ZWL7"/>
<keyword evidence="1" id="KW-0732">Signal</keyword>
<feature type="chain" id="PRO_5028939920" evidence="1">
    <location>
        <begin position="21"/>
        <end position="234"/>
    </location>
</feature>
<keyword evidence="2" id="KW-1185">Reference proteome</keyword>
<accession>A0A7E4ZWL7</accession>
<evidence type="ECO:0000256" key="1">
    <source>
        <dbReference type="SAM" id="SignalP"/>
    </source>
</evidence>
<dbReference type="PANTHER" id="PTHR34311:SF10">
    <property type="entry name" value="NEMATODE SPECIFIC PEPTIDE FAMILY-RELATED"/>
    <property type="match status" value="1"/>
</dbReference>
<organism evidence="2 3">
    <name type="scientific">Panagrellus redivivus</name>
    <name type="common">Microworm</name>
    <dbReference type="NCBI Taxonomy" id="6233"/>
    <lineage>
        <taxon>Eukaryota</taxon>
        <taxon>Metazoa</taxon>
        <taxon>Ecdysozoa</taxon>
        <taxon>Nematoda</taxon>
        <taxon>Chromadorea</taxon>
        <taxon>Rhabditida</taxon>
        <taxon>Tylenchina</taxon>
        <taxon>Panagrolaimomorpha</taxon>
        <taxon>Panagrolaimoidea</taxon>
        <taxon>Panagrolaimidae</taxon>
        <taxon>Panagrellus</taxon>
    </lineage>
</organism>
<protein>
    <submittedName>
        <fullName evidence="3">DUF19 domain-containing protein</fullName>
    </submittedName>
</protein>
<reference evidence="3" key="2">
    <citation type="submission" date="2020-10" db="UniProtKB">
        <authorList>
            <consortium name="WormBaseParasite"/>
        </authorList>
    </citation>
    <scope>IDENTIFICATION</scope>
</reference>
<dbReference type="Proteomes" id="UP000492821">
    <property type="component" value="Unassembled WGS sequence"/>
</dbReference>
<dbReference type="WBParaSite" id="Pan_g22048.t1">
    <property type="protein sequence ID" value="Pan_g22048.t1"/>
    <property type="gene ID" value="Pan_g22048"/>
</dbReference>
<evidence type="ECO:0000313" key="3">
    <source>
        <dbReference type="WBParaSite" id="Pan_g22048.t1"/>
    </source>
</evidence>
<sequence length="234" mass="25841">MGHFALVAATLVVCVGVAMGANCNAATNTCDILNLGCCDKNFRTALNFSTSLCDGGSVFADPECFRQHIEQLYIDGGIQGVITVCDSFNLFKDCLGDSIVSCLTADYYLQNGYSREVAEQTQTLYAHLQFACGAGFESFIHNENCLPSTWDANRQHINQCRDQFIANGINGHCYALTDFLDCVKLPFEQACSIEATWWMCEYSRVTAHLFFPECRGSCLVNNLSTKKLSALKQH</sequence>
<proteinExistence type="predicted"/>
<name>A0A7E4ZWL7_PANRE</name>